<dbReference type="Pfam" id="PF00702">
    <property type="entry name" value="Hydrolase"/>
    <property type="match status" value="1"/>
</dbReference>
<dbReference type="CDD" id="cd01427">
    <property type="entry name" value="HAD_like"/>
    <property type="match status" value="1"/>
</dbReference>
<dbReference type="Gene3D" id="3.40.50.1000">
    <property type="entry name" value="HAD superfamily/HAD-like"/>
    <property type="match status" value="1"/>
</dbReference>
<name>A0ABQ1PIJ5_9MICC</name>
<dbReference type="InterPro" id="IPR050155">
    <property type="entry name" value="HAD-like_hydrolase_sf"/>
</dbReference>
<dbReference type="SFLD" id="SFLDS00003">
    <property type="entry name" value="Haloacid_Dehalogenase"/>
    <property type="match status" value="1"/>
</dbReference>
<dbReference type="EMBL" id="BMJI01000020">
    <property type="protein sequence ID" value="GGC97876.1"/>
    <property type="molecule type" value="Genomic_DNA"/>
</dbReference>
<reference evidence="2" key="1">
    <citation type="journal article" date="2019" name="Int. J. Syst. Evol. Microbiol.">
        <title>The Global Catalogue of Microorganisms (GCM) 10K type strain sequencing project: providing services to taxonomists for standard genome sequencing and annotation.</title>
        <authorList>
            <consortium name="The Broad Institute Genomics Platform"/>
            <consortium name="The Broad Institute Genome Sequencing Center for Infectious Disease"/>
            <person name="Wu L."/>
            <person name="Ma J."/>
        </authorList>
    </citation>
    <scope>NUCLEOTIDE SEQUENCE [LARGE SCALE GENOMIC DNA]</scope>
    <source>
        <strain evidence="2">CGMCC 1.15480</strain>
    </source>
</reference>
<evidence type="ECO:0000313" key="2">
    <source>
        <dbReference type="Proteomes" id="UP000597761"/>
    </source>
</evidence>
<protein>
    <recommendedName>
        <fullName evidence="3">Haloacid dehalogenase</fullName>
    </recommendedName>
</protein>
<accession>A0ABQ1PIJ5</accession>
<sequence>MAEQQRILITDLDNTLWDWFDAWYQSFSALLDGLQAISGLDRELLEIQIREVHQRRGTTEYSNLVREVPALVEFSGTRDPFEVFDDALHAQSSARRRETKLYPGVREVLDQLKARGIRVVAYTESTAYWTEWRIKHTGLDGVIDVLYSSPDHDLLSGIDPAALRTGRYRGQFGLRSTIHRQVPLGILKPDTHVISSILQEEEVPRSNALYLGDSLMKDIAMAQAAEVLDVYAEYGRVQDQEEYDLLRRVTHWSQKDVERERALAGPRADVIPTATCHETINEILPIFGSSFAGLR</sequence>
<dbReference type="PANTHER" id="PTHR43434">
    <property type="entry name" value="PHOSPHOGLYCOLATE PHOSPHATASE"/>
    <property type="match status" value="1"/>
</dbReference>
<dbReference type="InterPro" id="IPR023214">
    <property type="entry name" value="HAD_sf"/>
</dbReference>
<keyword evidence="2" id="KW-1185">Reference proteome</keyword>
<evidence type="ECO:0000313" key="1">
    <source>
        <dbReference type="EMBL" id="GGC97876.1"/>
    </source>
</evidence>
<dbReference type="RefSeq" id="WP_229660026.1">
    <property type="nucleotide sequence ID" value="NZ_BMJI01000020.1"/>
</dbReference>
<evidence type="ECO:0008006" key="3">
    <source>
        <dbReference type="Google" id="ProtNLM"/>
    </source>
</evidence>
<dbReference type="Proteomes" id="UP000597761">
    <property type="component" value="Unassembled WGS sequence"/>
</dbReference>
<organism evidence="1 2">
    <name type="scientific">Tersicoccus solisilvae</name>
    <dbReference type="NCBI Taxonomy" id="1882339"/>
    <lineage>
        <taxon>Bacteria</taxon>
        <taxon>Bacillati</taxon>
        <taxon>Actinomycetota</taxon>
        <taxon>Actinomycetes</taxon>
        <taxon>Micrococcales</taxon>
        <taxon>Micrococcaceae</taxon>
        <taxon>Tersicoccus</taxon>
    </lineage>
</organism>
<comment type="caution">
    <text evidence="1">The sequence shown here is derived from an EMBL/GenBank/DDBJ whole genome shotgun (WGS) entry which is preliminary data.</text>
</comment>
<dbReference type="SUPFAM" id="SSF56784">
    <property type="entry name" value="HAD-like"/>
    <property type="match status" value="1"/>
</dbReference>
<dbReference type="PANTHER" id="PTHR43434:SF22">
    <property type="entry name" value="PHOSPHOGLYCOLATE PHOSPHATASE"/>
    <property type="match status" value="1"/>
</dbReference>
<dbReference type="SFLD" id="SFLDG01129">
    <property type="entry name" value="C1.5:_HAD__Beta-PGM__Phosphata"/>
    <property type="match status" value="1"/>
</dbReference>
<proteinExistence type="predicted"/>
<gene>
    <name evidence="1" type="ORF">GCM10011512_26040</name>
</gene>
<dbReference type="InterPro" id="IPR036412">
    <property type="entry name" value="HAD-like_sf"/>
</dbReference>